<comment type="caution">
    <text evidence="1">The sequence shown here is derived from an EMBL/GenBank/DDBJ whole genome shotgun (WGS) entry which is preliminary data.</text>
</comment>
<reference evidence="2" key="1">
    <citation type="journal article" date="2019" name="Int. J. Syst. Evol. Microbiol.">
        <title>The Global Catalogue of Microorganisms (GCM) 10K type strain sequencing project: providing services to taxonomists for standard genome sequencing and annotation.</title>
        <authorList>
            <consortium name="The Broad Institute Genomics Platform"/>
            <consortium name="The Broad Institute Genome Sequencing Center for Infectious Disease"/>
            <person name="Wu L."/>
            <person name="Ma J."/>
        </authorList>
    </citation>
    <scope>NUCLEOTIDE SEQUENCE [LARGE SCALE GENOMIC DNA]</scope>
    <source>
        <strain evidence="2">CGMCC 1.10188</strain>
    </source>
</reference>
<organism evidence="1 2">
    <name type="scientific">Tistrella bauzanensis</name>
    <dbReference type="NCBI Taxonomy" id="657419"/>
    <lineage>
        <taxon>Bacteria</taxon>
        <taxon>Pseudomonadati</taxon>
        <taxon>Pseudomonadota</taxon>
        <taxon>Alphaproteobacteria</taxon>
        <taxon>Geminicoccales</taxon>
        <taxon>Geminicoccaceae</taxon>
        <taxon>Tistrella</taxon>
    </lineage>
</organism>
<sequence>MGLRLRMTKDLTGGLKDGRLRGGPAQGWAAAGDQRSWVTVEYISSEAVMTLEFIS</sequence>
<name>A0ABQ1I7Z2_9PROT</name>
<proteinExistence type="predicted"/>
<dbReference type="Proteomes" id="UP000603352">
    <property type="component" value="Unassembled WGS sequence"/>
</dbReference>
<protein>
    <recommendedName>
        <fullName evidence="3">F5/8 type C domain-containing protein</fullName>
    </recommendedName>
</protein>
<evidence type="ECO:0000313" key="1">
    <source>
        <dbReference type="EMBL" id="GGB25901.1"/>
    </source>
</evidence>
<keyword evidence="2" id="KW-1185">Reference proteome</keyword>
<evidence type="ECO:0000313" key="2">
    <source>
        <dbReference type="Proteomes" id="UP000603352"/>
    </source>
</evidence>
<accession>A0ABQ1I7Z2</accession>
<gene>
    <name evidence="1" type="ORF">GCM10011505_03900</name>
</gene>
<evidence type="ECO:0008006" key="3">
    <source>
        <dbReference type="Google" id="ProtNLM"/>
    </source>
</evidence>
<dbReference type="EMBL" id="BMDZ01000002">
    <property type="protein sequence ID" value="GGB25901.1"/>
    <property type="molecule type" value="Genomic_DNA"/>
</dbReference>